<comment type="caution">
    <text evidence="1">The sequence shown here is derived from an EMBL/GenBank/DDBJ whole genome shotgun (WGS) entry which is preliminary data.</text>
</comment>
<protein>
    <submittedName>
        <fullName evidence="1">Uncharacterized protein</fullName>
    </submittedName>
</protein>
<accession>A0ABY1PS58</accession>
<organism evidence="1 2">
    <name type="scientific">Neorhodopirellula lusitana</name>
    <dbReference type="NCBI Taxonomy" id="445327"/>
    <lineage>
        <taxon>Bacteria</taxon>
        <taxon>Pseudomonadati</taxon>
        <taxon>Planctomycetota</taxon>
        <taxon>Planctomycetia</taxon>
        <taxon>Pirellulales</taxon>
        <taxon>Pirellulaceae</taxon>
        <taxon>Neorhodopirellula</taxon>
    </lineage>
</organism>
<gene>
    <name evidence="1" type="ORF">SAMN06265222_1011161</name>
</gene>
<reference evidence="1 2" key="1">
    <citation type="submission" date="2017-05" db="EMBL/GenBank/DDBJ databases">
        <authorList>
            <person name="Varghese N."/>
            <person name="Submissions S."/>
        </authorList>
    </citation>
    <scope>NUCLEOTIDE SEQUENCE [LARGE SCALE GENOMIC DNA]</scope>
    <source>
        <strain evidence="1 2">DSM 25457</strain>
    </source>
</reference>
<evidence type="ECO:0000313" key="2">
    <source>
        <dbReference type="Proteomes" id="UP001158067"/>
    </source>
</evidence>
<evidence type="ECO:0000313" key="1">
    <source>
        <dbReference type="EMBL" id="SMP44598.1"/>
    </source>
</evidence>
<dbReference type="EMBL" id="FXUG01000001">
    <property type="protein sequence ID" value="SMP44598.1"/>
    <property type="molecule type" value="Genomic_DNA"/>
</dbReference>
<name>A0ABY1PS58_9BACT</name>
<keyword evidence="2" id="KW-1185">Reference proteome</keyword>
<dbReference type="Proteomes" id="UP001158067">
    <property type="component" value="Unassembled WGS sequence"/>
</dbReference>
<sequence length="148" mass="16553">MSTQPTFTLAEDHCFGGQYTWQLQSGQLRFTGDDAFRHFDTFRNTHVTGIDVDDLQLDAFRNALDLLDVWRWRPDYTPMDLGYDIDDGVSWQFTASFADNECSAAGANAFPSFADPLITVASLGAGRYGMLLATFCDTFRVRLPGVNC</sequence>
<proteinExistence type="predicted"/>